<dbReference type="SFLD" id="SFLDS00019">
    <property type="entry name" value="Glutathione_Transferase_(cytos"/>
    <property type="match status" value="1"/>
</dbReference>
<dbReference type="AlphaFoldDB" id="A0A1U7DL35"/>
<reference evidence="2 3" key="1">
    <citation type="submission" date="2017-01" db="EMBL/GenBank/DDBJ databases">
        <title>Genomic analysis of Xuhuaishuia manganoxidans DY6-4.</title>
        <authorList>
            <person name="Wang X."/>
        </authorList>
    </citation>
    <scope>NUCLEOTIDE SEQUENCE [LARGE SCALE GENOMIC DNA]</scope>
    <source>
        <strain evidence="2 3">DY6-4</strain>
    </source>
</reference>
<dbReference type="Pfam" id="PF00043">
    <property type="entry name" value="GST_C"/>
    <property type="match status" value="1"/>
</dbReference>
<dbReference type="Proteomes" id="UP000187266">
    <property type="component" value="Chromosome"/>
</dbReference>
<accession>A0A1U7DL35</accession>
<proteinExistence type="inferred from homology"/>
<dbReference type="PANTHER" id="PTHR44051:SF8">
    <property type="entry name" value="GLUTATHIONE S-TRANSFERASE GSTA"/>
    <property type="match status" value="1"/>
</dbReference>
<comment type="similarity">
    <text evidence="1">Belongs to the GST superfamily.</text>
</comment>
<keyword evidence="3" id="KW-1185">Reference proteome</keyword>
<dbReference type="CDD" id="cd03046">
    <property type="entry name" value="GST_N_GTT1_like"/>
    <property type="match status" value="1"/>
</dbReference>
<accession>A0A2M9DC68</accession>
<organism evidence="2 3">
    <name type="scientific">Brevirhabdus pacifica</name>
    <dbReference type="NCBI Taxonomy" id="1267768"/>
    <lineage>
        <taxon>Bacteria</taxon>
        <taxon>Pseudomonadati</taxon>
        <taxon>Pseudomonadota</taxon>
        <taxon>Alphaproteobacteria</taxon>
        <taxon>Rhodobacterales</taxon>
        <taxon>Paracoccaceae</taxon>
        <taxon>Brevirhabdus</taxon>
    </lineage>
</organism>
<dbReference type="InterPro" id="IPR004045">
    <property type="entry name" value="Glutathione_S-Trfase_N"/>
</dbReference>
<dbReference type="STRING" id="1267768.BV394_13485"/>
<sequence length="238" mass="27714">MIRLHHCHETRSMRTLWMLNELGLEYELKTYPFDRTLRAPQYLSLNPSGRVPTLEINGEVIWESGAITEFLAENHSPDRLWRRPDDPDRADWLTWLHFAETISQHTAALTQQHVVLYEDWMRSPTIMKIEARRLEKCFDAIEGRLSTPVENRDYLLTSGFSAADISVGQAVYMGRHFARIEPYPELCKWYERITDRPSFQASLPPDDARLYEQEFYEPWPENRPDDAESAGAATGRAG</sequence>
<dbReference type="RefSeq" id="WP_076980620.1">
    <property type="nucleotide sequence ID" value="NZ_CP019124.1"/>
</dbReference>
<dbReference type="InterPro" id="IPR036282">
    <property type="entry name" value="Glutathione-S-Trfase_C_sf"/>
</dbReference>
<evidence type="ECO:0000313" key="2">
    <source>
        <dbReference type="EMBL" id="APX90603.1"/>
    </source>
</evidence>
<gene>
    <name evidence="2" type="ORF">BV394_13485</name>
</gene>
<protein>
    <submittedName>
        <fullName evidence="2">Glutathione S-transferase</fullName>
    </submittedName>
</protein>
<dbReference type="SUPFAM" id="SSF52833">
    <property type="entry name" value="Thioredoxin-like"/>
    <property type="match status" value="1"/>
</dbReference>
<dbReference type="Gene3D" id="1.20.1050.10">
    <property type="match status" value="1"/>
</dbReference>
<dbReference type="PANTHER" id="PTHR44051">
    <property type="entry name" value="GLUTATHIONE S-TRANSFERASE-RELATED"/>
    <property type="match status" value="1"/>
</dbReference>
<dbReference type="InterPro" id="IPR036249">
    <property type="entry name" value="Thioredoxin-like_sf"/>
</dbReference>
<dbReference type="Gene3D" id="3.40.30.10">
    <property type="entry name" value="Glutaredoxin"/>
    <property type="match status" value="1"/>
</dbReference>
<dbReference type="SUPFAM" id="SSF47616">
    <property type="entry name" value="GST C-terminal domain-like"/>
    <property type="match status" value="1"/>
</dbReference>
<dbReference type="InterPro" id="IPR004046">
    <property type="entry name" value="GST_C"/>
</dbReference>
<dbReference type="Pfam" id="PF02798">
    <property type="entry name" value="GST_N"/>
    <property type="match status" value="1"/>
</dbReference>
<evidence type="ECO:0000256" key="1">
    <source>
        <dbReference type="RuleBase" id="RU003494"/>
    </source>
</evidence>
<dbReference type="PROSITE" id="PS50405">
    <property type="entry name" value="GST_CTER"/>
    <property type="match status" value="1"/>
</dbReference>
<name>A0A1U7DL35_9RHOB</name>
<dbReference type="OrthoDB" id="5740960at2"/>
<dbReference type="InterPro" id="IPR010987">
    <property type="entry name" value="Glutathione-S-Trfase_C-like"/>
</dbReference>
<dbReference type="EMBL" id="CP019124">
    <property type="protein sequence ID" value="APX90603.1"/>
    <property type="molecule type" value="Genomic_DNA"/>
</dbReference>
<dbReference type="SFLD" id="SFLDG00358">
    <property type="entry name" value="Main_(cytGST)"/>
    <property type="match status" value="1"/>
</dbReference>
<dbReference type="PROSITE" id="PS50404">
    <property type="entry name" value="GST_NTER"/>
    <property type="match status" value="1"/>
</dbReference>
<dbReference type="InterPro" id="IPR040079">
    <property type="entry name" value="Glutathione_S-Trfase"/>
</dbReference>
<dbReference type="SFLD" id="SFLDG01150">
    <property type="entry name" value="Main.1:_Beta-like"/>
    <property type="match status" value="1"/>
</dbReference>
<evidence type="ECO:0000313" key="3">
    <source>
        <dbReference type="Proteomes" id="UP000187266"/>
    </source>
</evidence>